<dbReference type="EMBL" id="JABFTP020000144">
    <property type="protein sequence ID" value="KAL3280703.1"/>
    <property type="molecule type" value="Genomic_DNA"/>
</dbReference>
<dbReference type="Proteomes" id="UP001516400">
    <property type="component" value="Unassembled WGS sequence"/>
</dbReference>
<evidence type="ECO:0000313" key="3">
    <source>
        <dbReference type="EMBL" id="KAL3280703.1"/>
    </source>
</evidence>
<dbReference type="GO" id="GO:0005634">
    <property type="term" value="C:nucleus"/>
    <property type="evidence" value="ECO:0007669"/>
    <property type="project" value="UniProtKB-SubCell"/>
</dbReference>
<accession>A0ABD2NQ57</accession>
<protein>
    <recommendedName>
        <fullName evidence="2">WAC domain-containing protein</fullName>
    </recommendedName>
</protein>
<dbReference type="AlphaFoldDB" id="A0ABD2NQ57"/>
<comment type="caution">
    <text evidence="3">The sequence shown here is derived from an EMBL/GenBank/DDBJ whole genome shotgun (WGS) entry which is preliminary data.</text>
</comment>
<dbReference type="PROSITE" id="PS51136">
    <property type="entry name" value="WAC"/>
    <property type="match status" value="1"/>
</dbReference>
<keyword evidence="1" id="KW-0539">Nucleus</keyword>
<gene>
    <name evidence="3" type="ORF">HHI36_003940</name>
</gene>
<feature type="domain" description="WAC" evidence="2">
    <location>
        <begin position="108"/>
        <end position="126"/>
    </location>
</feature>
<organism evidence="3 4">
    <name type="scientific">Cryptolaemus montrouzieri</name>
    <dbReference type="NCBI Taxonomy" id="559131"/>
    <lineage>
        <taxon>Eukaryota</taxon>
        <taxon>Metazoa</taxon>
        <taxon>Ecdysozoa</taxon>
        <taxon>Arthropoda</taxon>
        <taxon>Hexapoda</taxon>
        <taxon>Insecta</taxon>
        <taxon>Pterygota</taxon>
        <taxon>Neoptera</taxon>
        <taxon>Endopterygota</taxon>
        <taxon>Coleoptera</taxon>
        <taxon>Polyphaga</taxon>
        <taxon>Cucujiformia</taxon>
        <taxon>Coccinelloidea</taxon>
        <taxon>Coccinellidae</taxon>
        <taxon>Scymninae</taxon>
        <taxon>Scymnini</taxon>
        <taxon>Cryptolaemus</taxon>
    </lineage>
</organism>
<dbReference type="InterPro" id="IPR013136">
    <property type="entry name" value="WSTF_Acf1_Cbp146"/>
</dbReference>
<keyword evidence="4" id="KW-1185">Reference proteome</keyword>
<proteinExistence type="predicted"/>
<evidence type="ECO:0000313" key="4">
    <source>
        <dbReference type="Proteomes" id="UP001516400"/>
    </source>
</evidence>
<evidence type="ECO:0000256" key="1">
    <source>
        <dbReference type="PROSITE-ProRule" id="PRU00475"/>
    </source>
</evidence>
<evidence type="ECO:0000259" key="2">
    <source>
        <dbReference type="PROSITE" id="PS51136"/>
    </source>
</evidence>
<comment type="subcellular location">
    <subcellularLocation>
        <location evidence="1">Nucleus</location>
    </subcellularLocation>
</comment>
<name>A0ABD2NQ57_9CUCU</name>
<sequence length="126" mass="14353">MPLNRNVAAKEATAFFVLTVAPLAAYEANKARVAGIDEISEIPQSPQVPTISRKKIQMETSEDDDDWVCGSAEKIILKMQRRKMIRVGAILYRRVPYLVKCQQENSNEEVFMCDTCAEKESDYDEY</sequence>
<reference evidence="3 4" key="1">
    <citation type="journal article" date="2021" name="BMC Biol.">
        <title>Horizontally acquired antibacterial genes associated with adaptive radiation of ladybird beetles.</title>
        <authorList>
            <person name="Li H.S."/>
            <person name="Tang X.F."/>
            <person name="Huang Y.H."/>
            <person name="Xu Z.Y."/>
            <person name="Chen M.L."/>
            <person name="Du X.Y."/>
            <person name="Qiu B.Y."/>
            <person name="Chen P.T."/>
            <person name="Zhang W."/>
            <person name="Slipinski A."/>
            <person name="Escalona H.E."/>
            <person name="Waterhouse R.M."/>
            <person name="Zwick A."/>
            <person name="Pang H."/>
        </authorList>
    </citation>
    <scope>NUCLEOTIDE SEQUENCE [LARGE SCALE GENOMIC DNA]</scope>
    <source>
        <strain evidence="3">SYSU2018</strain>
    </source>
</reference>